<dbReference type="AlphaFoldDB" id="A0A7J7NR00"/>
<evidence type="ECO:0000313" key="3">
    <source>
        <dbReference type="Proteomes" id="UP000541444"/>
    </source>
</evidence>
<keyword evidence="3" id="KW-1185">Reference proteome</keyword>
<organism evidence="2 3">
    <name type="scientific">Kingdonia uniflora</name>
    <dbReference type="NCBI Taxonomy" id="39325"/>
    <lineage>
        <taxon>Eukaryota</taxon>
        <taxon>Viridiplantae</taxon>
        <taxon>Streptophyta</taxon>
        <taxon>Embryophyta</taxon>
        <taxon>Tracheophyta</taxon>
        <taxon>Spermatophyta</taxon>
        <taxon>Magnoliopsida</taxon>
        <taxon>Ranunculales</taxon>
        <taxon>Circaeasteraceae</taxon>
        <taxon>Kingdonia</taxon>
    </lineage>
</organism>
<name>A0A7J7NR00_9MAGN</name>
<feature type="non-terminal residue" evidence="2">
    <location>
        <position position="234"/>
    </location>
</feature>
<dbReference type="OrthoDB" id="2402896at2759"/>
<accession>A0A7J7NR00</accession>
<proteinExistence type="predicted"/>
<evidence type="ECO:0000313" key="2">
    <source>
        <dbReference type="EMBL" id="KAF6169631.1"/>
    </source>
</evidence>
<reference evidence="2 3" key="1">
    <citation type="journal article" date="2020" name="IScience">
        <title>Genome Sequencing of the Endangered Kingdonia uniflora (Circaeasteraceae, Ranunculales) Reveals Potential Mechanisms of Evolutionary Specialization.</title>
        <authorList>
            <person name="Sun Y."/>
            <person name="Deng T."/>
            <person name="Zhang A."/>
            <person name="Moore M.J."/>
            <person name="Landis J.B."/>
            <person name="Lin N."/>
            <person name="Zhang H."/>
            <person name="Zhang X."/>
            <person name="Huang J."/>
            <person name="Zhang X."/>
            <person name="Sun H."/>
            <person name="Wang H."/>
        </authorList>
    </citation>
    <scope>NUCLEOTIDE SEQUENCE [LARGE SCALE GENOMIC DNA]</scope>
    <source>
        <strain evidence="2">TB1705</strain>
        <tissue evidence="2">Leaf</tissue>
    </source>
</reference>
<comment type="caution">
    <text evidence="2">The sequence shown here is derived from an EMBL/GenBank/DDBJ whole genome shotgun (WGS) entry which is preliminary data.</text>
</comment>
<evidence type="ECO:0000259" key="1">
    <source>
        <dbReference type="Pfam" id="PF03101"/>
    </source>
</evidence>
<dbReference type="PANTHER" id="PTHR47718">
    <property type="entry name" value="OS01G0519700 PROTEIN"/>
    <property type="match status" value="1"/>
</dbReference>
<gene>
    <name evidence="2" type="ORF">GIB67_004023</name>
</gene>
<dbReference type="Proteomes" id="UP000541444">
    <property type="component" value="Unassembled WGS sequence"/>
</dbReference>
<sequence length="234" mass="26869">MQMDTETNASGPSNVEEVGCVTPIKNTEEMTPPHEGMEFESIDQAREYYEEYGRKEGFRIKIRTSTKSKPRSDLVTRVRFACCNERSCIDKNDEHATGVKGRSCNTVKSGCKGVMTVLYNDFKGKWVVNSFKNLHNHKFVSPANRQYMKSRKHAPNAVKALTEAFVKENPMIGKIPNLFGGVNPSFDKKDCYNLLRNVKYKELEDGDAQTVLNHFKKRRLEDPQFFYAIQYDET</sequence>
<dbReference type="InterPro" id="IPR004330">
    <property type="entry name" value="FAR1_DNA_bnd_dom"/>
</dbReference>
<feature type="domain" description="FAR1" evidence="1">
    <location>
        <begin position="47"/>
        <end position="140"/>
    </location>
</feature>
<protein>
    <recommendedName>
        <fullName evidence="1">FAR1 domain-containing protein</fullName>
    </recommendedName>
</protein>
<dbReference type="Pfam" id="PF03101">
    <property type="entry name" value="FAR1"/>
    <property type="match status" value="1"/>
</dbReference>
<dbReference type="EMBL" id="JACGCM010000628">
    <property type="protein sequence ID" value="KAF6169631.1"/>
    <property type="molecule type" value="Genomic_DNA"/>
</dbReference>